<keyword evidence="2" id="KW-1185">Reference proteome</keyword>
<dbReference type="KEGG" id="acae:HYG86_07120"/>
<dbReference type="AlphaFoldDB" id="A0A7G9W7A6"/>
<name>A0A7G9W7A6_ALKCA</name>
<dbReference type="RefSeq" id="WP_213168368.1">
    <property type="nucleotide sequence ID" value="NZ_CP058559.1"/>
</dbReference>
<evidence type="ECO:0000313" key="1">
    <source>
        <dbReference type="EMBL" id="QNO14568.1"/>
    </source>
</evidence>
<dbReference type="EMBL" id="CP058559">
    <property type="protein sequence ID" value="QNO14568.1"/>
    <property type="molecule type" value="Genomic_DNA"/>
</dbReference>
<accession>A0A7G9W7A6</accession>
<organism evidence="1 2">
    <name type="scientific">Alkalicella caledoniensis</name>
    <dbReference type="NCBI Taxonomy" id="2731377"/>
    <lineage>
        <taxon>Bacteria</taxon>
        <taxon>Bacillati</taxon>
        <taxon>Bacillota</taxon>
        <taxon>Clostridia</taxon>
        <taxon>Eubacteriales</taxon>
        <taxon>Proteinivoracaceae</taxon>
        <taxon>Alkalicella</taxon>
    </lineage>
</organism>
<dbReference type="Proteomes" id="UP000516160">
    <property type="component" value="Chromosome"/>
</dbReference>
<sequence>MGKRISFVLLICLLIAIISATSYSLIINPKGKNIPLPEPAFEALSNNGVVLQQRIETRELLEEYGKKSNSTFNKKTRLTDKDKVIPSASSKIWDVEVGVKLLSGSVNPNSNQVGKYALLYDIVAINKTGEFIKDVRMDFILNPQLEYHFDTYDTHYDLGVRDVYPDGSGEINGFGPKLFVPILDLTFDPLKIPSAAVMQKLDIFINEMYIVTEWGNNREILKIVPSTINFTVEIN</sequence>
<evidence type="ECO:0000313" key="2">
    <source>
        <dbReference type="Proteomes" id="UP000516160"/>
    </source>
</evidence>
<proteinExistence type="predicted"/>
<protein>
    <submittedName>
        <fullName evidence="1">Uncharacterized protein</fullName>
    </submittedName>
</protein>
<reference evidence="1 2" key="1">
    <citation type="submission" date="2020-07" db="EMBL/GenBank/DDBJ databases">
        <title>Alkalicella. sp. LB2 genome.</title>
        <authorList>
            <person name="Postec A."/>
            <person name="Quemeneur M."/>
        </authorList>
    </citation>
    <scope>NUCLEOTIDE SEQUENCE [LARGE SCALE GENOMIC DNA]</scope>
    <source>
        <strain evidence="1 2">LB2</strain>
    </source>
</reference>
<gene>
    <name evidence="1" type="ORF">HYG86_07120</name>
</gene>